<keyword evidence="2" id="KW-1185">Reference proteome</keyword>
<feature type="non-terminal residue" evidence="1">
    <location>
        <position position="1"/>
    </location>
</feature>
<comment type="caution">
    <text evidence="1">The sequence shown here is derived from an EMBL/GenBank/DDBJ whole genome shotgun (WGS) entry which is preliminary data.</text>
</comment>
<accession>A0ABX1K4C9</accession>
<evidence type="ECO:0000313" key="1">
    <source>
        <dbReference type="EMBL" id="NKY41117.1"/>
    </source>
</evidence>
<gene>
    <name evidence="1" type="ORF">HGA02_16765</name>
</gene>
<protein>
    <recommendedName>
        <fullName evidence="3">DUF222 domain-containing protein</fullName>
    </recommendedName>
</protein>
<proteinExistence type="predicted"/>
<evidence type="ECO:0000313" key="2">
    <source>
        <dbReference type="Proteomes" id="UP000777774"/>
    </source>
</evidence>
<organism evidence="1 2">
    <name type="scientific">Cellulomonas septica</name>
    <dbReference type="NCBI Taxonomy" id="285080"/>
    <lineage>
        <taxon>Bacteria</taxon>
        <taxon>Bacillati</taxon>
        <taxon>Actinomycetota</taxon>
        <taxon>Actinomycetes</taxon>
        <taxon>Micrococcales</taxon>
        <taxon>Cellulomonadaceae</taxon>
        <taxon>Cellulomonas</taxon>
    </lineage>
</organism>
<name>A0ABX1K4C9_9CELL</name>
<dbReference type="Proteomes" id="UP000777774">
    <property type="component" value="Unassembled WGS sequence"/>
</dbReference>
<evidence type="ECO:0008006" key="3">
    <source>
        <dbReference type="Google" id="ProtNLM"/>
    </source>
</evidence>
<reference evidence="1 2" key="1">
    <citation type="submission" date="2020-04" db="EMBL/GenBank/DDBJ databases">
        <title>MicrobeNet Type strains.</title>
        <authorList>
            <person name="Nicholson A.C."/>
        </authorList>
    </citation>
    <scope>NUCLEOTIDE SEQUENCE [LARGE SCALE GENOMIC DNA]</scope>
    <source>
        <strain evidence="1 2">ATCC BAA-787</strain>
    </source>
</reference>
<sequence>ACGYRRLDWTLRVATATWVAAAGFGDLATQLRQAAPVTDDVSAVALHDVLARALGAVQERVVETRSGPVDEWDELAWRAARKGGRADALVAVSKTVCLVRAVGRGDGRYAGAVAAVGVRASEVRQAAARVVARRGVDASLDVTLYPLGDAFRRSALDLVRDALRPDA</sequence>
<dbReference type="EMBL" id="JAAXOY010000577">
    <property type="protein sequence ID" value="NKY41117.1"/>
    <property type="molecule type" value="Genomic_DNA"/>
</dbReference>
<dbReference type="RefSeq" id="WP_168680285.1">
    <property type="nucleotide sequence ID" value="NZ_JAAXOY010000577.1"/>
</dbReference>